<dbReference type="Pfam" id="PF06305">
    <property type="entry name" value="LapA_dom"/>
    <property type="match status" value="1"/>
</dbReference>
<reference evidence="8 9" key="1">
    <citation type="submission" date="2024-04" db="EMBL/GenBank/DDBJ databases">
        <title>Novel species of the genus Ideonella isolated from streams.</title>
        <authorList>
            <person name="Lu H."/>
        </authorList>
    </citation>
    <scope>NUCLEOTIDE SEQUENCE [LARGE SCALE GENOMIC DNA]</scope>
    <source>
        <strain evidence="8 9">BYS139W</strain>
    </source>
</reference>
<gene>
    <name evidence="8" type="ORF">AACH11_06915</name>
</gene>
<comment type="caution">
    <text evidence="8">The sequence shown here is derived from an EMBL/GenBank/DDBJ whole genome shotgun (WGS) entry which is preliminary data.</text>
</comment>
<keyword evidence="2 6" id="KW-0812">Transmembrane</keyword>
<keyword evidence="9" id="KW-1185">Reference proteome</keyword>
<feature type="transmembrane region" description="Helical" evidence="6">
    <location>
        <begin position="42"/>
        <end position="61"/>
    </location>
</feature>
<feature type="compositionally biased region" description="Pro residues" evidence="5">
    <location>
        <begin position="99"/>
        <end position="111"/>
    </location>
</feature>
<keyword evidence="3 6" id="KW-1133">Transmembrane helix</keyword>
<evidence type="ECO:0000256" key="2">
    <source>
        <dbReference type="ARBA" id="ARBA00022692"/>
    </source>
</evidence>
<dbReference type="Proteomes" id="UP001368500">
    <property type="component" value="Unassembled WGS sequence"/>
</dbReference>
<dbReference type="InterPro" id="IPR010445">
    <property type="entry name" value="LapA_dom"/>
</dbReference>
<dbReference type="RefSeq" id="WP_341373464.1">
    <property type="nucleotide sequence ID" value="NZ_JBBUTF010000005.1"/>
</dbReference>
<evidence type="ECO:0000256" key="1">
    <source>
        <dbReference type="ARBA" id="ARBA00022475"/>
    </source>
</evidence>
<name>A0ABU9B727_9BURK</name>
<evidence type="ECO:0000256" key="5">
    <source>
        <dbReference type="SAM" id="MobiDB-lite"/>
    </source>
</evidence>
<protein>
    <submittedName>
        <fullName evidence="8">LapA family protein</fullName>
    </submittedName>
</protein>
<evidence type="ECO:0000313" key="9">
    <source>
        <dbReference type="Proteomes" id="UP001368500"/>
    </source>
</evidence>
<evidence type="ECO:0000256" key="3">
    <source>
        <dbReference type="ARBA" id="ARBA00022989"/>
    </source>
</evidence>
<keyword evidence="4 6" id="KW-0472">Membrane</keyword>
<keyword evidence="1" id="KW-1003">Cell membrane</keyword>
<evidence type="ECO:0000313" key="8">
    <source>
        <dbReference type="EMBL" id="MEK8025687.1"/>
    </source>
</evidence>
<accession>A0ABU9B727</accession>
<evidence type="ECO:0000256" key="6">
    <source>
        <dbReference type="SAM" id="Phobius"/>
    </source>
</evidence>
<proteinExistence type="predicted"/>
<dbReference type="EMBL" id="JBBUTF010000005">
    <property type="protein sequence ID" value="MEK8025687.1"/>
    <property type="molecule type" value="Genomic_DNA"/>
</dbReference>
<feature type="region of interest" description="Disordered" evidence="5">
    <location>
        <begin position="84"/>
        <end position="111"/>
    </location>
</feature>
<evidence type="ECO:0000259" key="7">
    <source>
        <dbReference type="Pfam" id="PF06305"/>
    </source>
</evidence>
<feature type="domain" description="Lipopolysaccharide assembly protein A" evidence="7">
    <location>
        <begin position="22"/>
        <end position="74"/>
    </location>
</feature>
<organism evidence="8 9">
    <name type="scientific">Pseudaquabacterium rugosum</name>
    <dbReference type="NCBI Taxonomy" id="2984194"/>
    <lineage>
        <taxon>Bacteria</taxon>
        <taxon>Pseudomonadati</taxon>
        <taxon>Pseudomonadota</taxon>
        <taxon>Betaproteobacteria</taxon>
        <taxon>Burkholderiales</taxon>
        <taxon>Sphaerotilaceae</taxon>
        <taxon>Pseudaquabacterium</taxon>
    </lineage>
</organism>
<sequence length="111" mass="12069">MRLLVWLLRAFLFFALFAFALNNAQPVVIHWFFGAQWQAPMVIVVLVAFTGGAALGIAVMLPGWWRRQKRKAVAAARAEAAAAVTDARSAQGPATRTPPEAPPQHPPRVGL</sequence>
<evidence type="ECO:0000256" key="4">
    <source>
        <dbReference type="ARBA" id="ARBA00023136"/>
    </source>
</evidence>